<evidence type="ECO:0000259" key="1">
    <source>
        <dbReference type="PROSITE" id="PS50995"/>
    </source>
</evidence>
<gene>
    <name evidence="2" type="ORF">WN71_031120</name>
</gene>
<feature type="domain" description="HTH marR-type" evidence="1">
    <location>
        <begin position="1"/>
        <end position="128"/>
    </location>
</feature>
<keyword evidence="3" id="KW-1185">Reference proteome</keyword>
<dbReference type="Gene3D" id="1.10.10.10">
    <property type="entry name" value="Winged helix-like DNA-binding domain superfamily/Winged helix DNA-binding domain"/>
    <property type="match status" value="1"/>
</dbReference>
<dbReference type="InterPro" id="IPR036390">
    <property type="entry name" value="WH_DNA-bd_sf"/>
</dbReference>
<dbReference type="Pfam" id="PF12802">
    <property type="entry name" value="MarR_2"/>
    <property type="match status" value="1"/>
</dbReference>
<dbReference type="EMBL" id="LAVA02000090">
    <property type="protein sequence ID" value="OIJ63865.1"/>
    <property type="molecule type" value="Genomic_DNA"/>
</dbReference>
<protein>
    <recommendedName>
        <fullName evidence="1">HTH marR-type domain-containing protein</fullName>
    </recommendedName>
</protein>
<dbReference type="GO" id="GO:0006950">
    <property type="term" value="P:response to stress"/>
    <property type="evidence" value="ECO:0007669"/>
    <property type="project" value="TreeGrafter"/>
</dbReference>
<dbReference type="InterPro" id="IPR000835">
    <property type="entry name" value="HTH_MarR-typ"/>
</dbReference>
<dbReference type="PROSITE" id="PS50995">
    <property type="entry name" value="HTH_MARR_2"/>
    <property type="match status" value="1"/>
</dbReference>
<dbReference type="Proteomes" id="UP000034196">
    <property type="component" value="Unassembled WGS sequence"/>
</dbReference>
<dbReference type="PANTHER" id="PTHR33164:SF99">
    <property type="entry name" value="MARR FAMILY REGULATORY PROTEIN"/>
    <property type="match status" value="1"/>
</dbReference>
<dbReference type="InterPro" id="IPR039422">
    <property type="entry name" value="MarR/SlyA-like"/>
</dbReference>
<comment type="caution">
    <text evidence="2">The sequence shown here is derived from an EMBL/GenBank/DDBJ whole genome shotgun (WGS) entry which is preliminary data.</text>
</comment>
<dbReference type="SUPFAM" id="SSF46785">
    <property type="entry name" value="Winged helix' DNA-binding domain"/>
    <property type="match status" value="1"/>
</dbReference>
<dbReference type="SMART" id="SM00347">
    <property type="entry name" value="HTH_MARR"/>
    <property type="match status" value="1"/>
</dbReference>
<organism evidence="2 3">
    <name type="scientific">Streptomyces mangrovisoli</name>
    <dbReference type="NCBI Taxonomy" id="1428628"/>
    <lineage>
        <taxon>Bacteria</taxon>
        <taxon>Bacillati</taxon>
        <taxon>Actinomycetota</taxon>
        <taxon>Actinomycetes</taxon>
        <taxon>Kitasatosporales</taxon>
        <taxon>Streptomycetaceae</taxon>
        <taxon>Streptomyces</taxon>
    </lineage>
</organism>
<reference evidence="2" key="1">
    <citation type="submission" date="2016-10" db="EMBL/GenBank/DDBJ databases">
        <title>Genome sequence of Streptomyces mangrovisoli MUSC 149.</title>
        <authorList>
            <person name="Lee L.-H."/>
            <person name="Ser H.-L."/>
        </authorList>
    </citation>
    <scope>NUCLEOTIDE SEQUENCE [LARGE SCALE GENOMIC DNA]</scope>
    <source>
        <strain evidence="2">MUSC 149</strain>
    </source>
</reference>
<dbReference type="GO" id="GO:0003700">
    <property type="term" value="F:DNA-binding transcription factor activity"/>
    <property type="evidence" value="ECO:0007669"/>
    <property type="project" value="InterPro"/>
</dbReference>
<evidence type="ECO:0000313" key="3">
    <source>
        <dbReference type="Proteomes" id="UP000034196"/>
    </source>
</evidence>
<dbReference type="PANTHER" id="PTHR33164">
    <property type="entry name" value="TRANSCRIPTIONAL REGULATOR, MARR FAMILY"/>
    <property type="match status" value="1"/>
</dbReference>
<dbReference type="InterPro" id="IPR036388">
    <property type="entry name" value="WH-like_DNA-bd_sf"/>
</dbReference>
<sequence length="128" mass="14238">MIDRDPPGTTWQEPPRILRTLGLLHGELRVHHGLSLHDYLVLGALAEAPAHPLPVAHLTEFLSESGDRMSYLLRGLQAAGLIERRRRTADRRTVEVSLTEAGRARFGDAERTARTLLGRHLGPRKEAA</sequence>
<name>A0A1J4NN57_9ACTN</name>
<dbReference type="AlphaFoldDB" id="A0A1J4NN57"/>
<dbReference type="STRING" id="1428628.WN71_031120"/>
<accession>A0A1J4NN57</accession>
<evidence type="ECO:0000313" key="2">
    <source>
        <dbReference type="EMBL" id="OIJ63865.1"/>
    </source>
</evidence>
<proteinExistence type="predicted"/>
<dbReference type="OrthoDB" id="4179920at2"/>